<accession>A0A0M3ALA9</accession>
<dbReference type="CDD" id="cd00009">
    <property type="entry name" value="AAA"/>
    <property type="match status" value="1"/>
</dbReference>
<evidence type="ECO:0000256" key="2">
    <source>
        <dbReference type="ARBA" id="ARBA00022741"/>
    </source>
</evidence>
<dbReference type="NCBIfam" id="NF038214">
    <property type="entry name" value="IS21_help_AAA"/>
    <property type="match status" value="1"/>
</dbReference>
<dbReference type="InterPro" id="IPR027417">
    <property type="entry name" value="P-loop_NTPase"/>
</dbReference>
<dbReference type="PANTHER" id="PTHR30050">
    <property type="entry name" value="CHROMOSOMAL REPLICATION INITIATOR PROTEIN DNAA"/>
    <property type="match status" value="1"/>
</dbReference>
<dbReference type="RefSeq" id="WP_046766228.1">
    <property type="nucleotide sequence ID" value="NZ_LBIC01000022.1"/>
</dbReference>
<evidence type="ECO:0000313" key="6">
    <source>
        <dbReference type="Proteomes" id="UP000033874"/>
    </source>
</evidence>
<dbReference type="GO" id="GO:0006260">
    <property type="term" value="P:DNA replication"/>
    <property type="evidence" value="ECO:0007669"/>
    <property type="project" value="TreeGrafter"/>
</dbReference>
<proteinExistence type="inferred from homology"/>
<name>A0A0M3ALA9_9SPHN</name>
<evidence type="ECO:0000256" key="1">
    <source>
        <dbReference type="ARBA" id="ARBA00008059"/>
    </source>
</evidence>
<dbReference type="InterPro" id="IPR047661">
    <property type="entry name" value="IstB"/>
</dbReference>
<reference evidence="5 6" key="1">
    <citation type="submission" date="2015-04" db="EMBL/GenBank/DDBJ databases">
        <title>Genome sequence of aromatic hydrocarbons-degrading Sphingobium chungbukense DJ77.</title>
        <authorList>
            <person name="Kim Y.-C."/>
            <person name="Chae J.-C."/>
        </authorList>
    </citation>
    <scope>NUCLEOTIDE SEQUENCE [LARGE SCALE GENOMIC DNA]</scope>
    <source>
        <strain evidence="5 6">DJ77</strain>
    </source>
</reference>
<dbReference type="InterPro" id="IPR003593">
    <property type="entry name" value="AAA+_ATPase"/>
</dbReference>
<dbReference type="PIRSF" id="PIRSF003073">
    <property type="entry name" value="DNAC_TnpB_IstB"/>
    <property type="match status" value="1"/>
</dbReference>
<dbReference type="PANTHER" id="PTHR30050:SF4">
    <property type="entry name" value="ATP-BINDING PROTEIN RV3427C IN INSERTION SEQUENCE-RELATED"/>
    <property type="match status" value="1"/>
</dbReference>
<dbReference type="SUPFAM" id="SSF52540">
    <property type="entry name" value="P-loop containing nucleoside triphosphate hydrolases"/>
    <property type="match status" value="1"/>
</dbReference>
<evidence type="ECO:0000259" key="4">
    <source>
        <dbReference type="SMART" id="SM00382"/>
    </source>
</evidence>
<comment type="caution">
    <text evidence="5">The sequence shown here is derived from an EMBL/GenBank/DDBJ whole genome shotgun (WGS) entry which is preliminary data.</text>
</comment>
<dbReference type="SMART" id="SM00382">
    <property type="entry name" value="AAA"/>
    <property type="match status" value="1"/>
</dbReference>
<keyword evidence="6" id="KW-1185">Reference proteome</keyword>
<dbReference type="AlphaFoldDB" id="A0A0M3ALA9"/>
<evidence type="ECO:0000313" key="5">
    <source>
        <dbReference type="EMBL" id="KKW89334.1"/>
    </source>
</evidence>
<comment type="similarity">
    <text evidence="1">Belongs to the IS21/IS1162 putative ATP-binding protein family.</text>
</comment>
<sequence>MQRHDMIDAMRGLGLKGMAGAFDEAVTTGLQRQRTTMEILTDLLRAEATHRRAASIRYRMTAAKLPVVKDLDAFHFEVTPINEALVRSLHSGAFLPAQRNVVLVGGTGTGKTHLAIAITANVVRAGARGRYFNTVDLVTRLEEEARIGKSGALAAQLARLDLVVLDELGYLPFARSGGQLLFHLVSKLYEQTSVIITTNLAFGEWPTVFGDPKMTTALLDRVTHHCDIIETGNDSWRFKNRN</sequence>
<keyword evidence="3" id="KW-0067">ATP-binding</keyword>
<dbReference type="InterPro" id="IPR028350">
    <property type="entry name" value="DNAC/IstB-like"/>
</dbReference>
<keyword evidence="2" id="KW-0547">Nucleotide-binding</keyword>
<dbReference type="GO" id="GO:0005524">
    <property type="term" value="F:ATP binding"/>
    <property type="evidence" value="ECO:0007669"/>
    <property type="project" value="UniProtKB-KW"/>
</dbReference>
<dbReference type="InterPro" id="IPR002611">
    <property type="entry name" value="IstB_ATP-bd"/>
</dbReference>
<dbReference type="PATRIC" id="fig|56193.3.peg.5437"/>
<dbReference type="Pfam" id="PF01695">
    <property type="entry name" value="IstB_IS21"/>
    <property type="match status" value="1"/>
</dbReference>
<dbReference type="STRING" id="56193.YP76_25755"/>
<protein>
    <submittedName>
        <fullName evidence="5">ATPase</fullName>
    </submittedName>
</protein>
<dbReference type="Gene3D" id="3.40.50.300">
    <property type="entry name" value="P-loop containing nucleotide triphosphate hydrolases"/>
    <property type="match status" value="1"/>
</dbReference>
<dbReference type="Proteomes" id="UP000033874">
    <property type="component" value="Unassembled WGS sequence"/>
</dbReference>
<evidence type="ECO:0000256" key="3">
    <source>
        <dbReference type="ARBA" id="ARBA00022840"/>
    </source>
</evidence>
<feature type="domain" description="AAA+ ATPase" evidence="4">
    <location>
        <begin position="97"/>
        <end position="230"/>
    </location>
</feature>
<organism evidence="5 6">
    <name type="scientific">Sphingobium chungbukense</name>
    <dbReference type="NCBI Taxonomy" id="56193"/>
    <lineage>
        <taxon>Bacteria</taxon>
        <taxon>Pseudomonadati</taxon>
        <taxon>Pseudomonadota</taxon>
        <taxon>Alphaproteobacteria</taxon>
        <taxon>Sphingomonadales</taxon>
        <taxon>Sphingomonadaceae</taxon>
        <taxon>Sphingobium</taxon>
    </lineage>
</organism>
<gene>
    <name evidence="5" type="ORF">YP76_25755</name>
</gene>
<dbReference type="EMBL" id="LBIC01000022">
    <property type="protein sequence ID" value="KKW89334.1"/>
    <property type="molecule type" value="Genomic_DNA"/>
</dbReference>